<feature type="compositionally biased region" description="Gly residues" evidence="1">
    <location>
        <begin position="282"/>
        <end position="294"/>
    </location>
</feature>
<reference evidence="2" key="1">
    <citation type="submission" date="2017-10" db="EMBL/GenBank/DDBJ databases">
        <title>Kefir isolates.</title>
        <authorList>
            <person name="Kim Y."/>
            <person name="Blasche S."/>
        </authorList>
    </citation>
    <scope>NUCLEOTIDE SEQUENCE [LARGE SCALE GENOMIC DNA]</scope>
    <source>
        <strain evidence="2">OG2-2</strain>
    </source>
</reference>
<feature type="region of interest" description="Disordered" evidence="1">
    <location>
        <begin position="282"/>
        <end position="307"/>
    </location>
</feature>
<evidence type="ECO:0000256" key="1">
    <source>
        <dbReference type="SAM" id="MobiDB-lite"/>
    </source>
</evidence>
<dbReference type="AlphaFoldDB" id="A0A2A8D7A7"/>
<gene>
    <name evidence="2" type="ORF">CRM92_01180</name>
</gene>
<comment type="caution">
    <text evidence="2">The sequence shown here is derived from an EMBL/GenBank/DDBJ whole genome shotgun (WGS) entry which is preliminary data.</text>
</comment>
<protein>
    <submittedName>
        <fullName evidence="2">Uncharacterized protein</fullName>
    </submittedName>
</protein>
<name>A0A2A8D7A7_9MICC</name>
<organism evidence="2 3">
    <name type="scientific">Rothia dentocariosa</name>
    <dbReference type="NCBI Taxonomy" id="2047"/>
    <lineage>
        <taxon>Bacteria</taxon>
        <taxon>Bacillati</taxon>
        <taxon>Actinomycetota</taxon>
        <taxon>Actinomycetes</taxon>
        <taxon>Micrococcales</taxon>
        <taxon>Micrococcaceae</taxon>
        <taxon>Rothia</taxon>
    </lineage>
</organism>
<evidence type="ECO:0000313" key="2">
    <source>
        <dbReference type="EMBL" id="PEN16683.1"/>
    </source>
</evidence>
<sequence length="477" mass="48216">MTMVIMPLFDSASNLALRFSYHSHIKHWKDTMKHSISRRNVVKGAAWATPMVVASASVPAFASSLCTPGITLDVPTNTTTNGDSVTHTFTAGNIEVMTFTLLGGAGGTYQGNARDGHGGSGALVTGTLDLNPTDEVTFIIAGGGGPYNNTPSTPGKGWADGGSHSEAIMDENEYTKRYKEHSSKSLINELYGPTGGGASAILLNGTPIAIAGGGGGAGARQISRTSWNKEFYGPQPESFKGLKFNTGDMASGGSGGRVGERGGSYQETYLFFPGPALNMNGGLGGGNGQGGAGAPAGSLSDPKSNSAISFEGSQERYLFSQNVAGNAGADATLTKNPQGNNGGQGGAGVVGIGMAITWYRTSDLNQCSILHGSTGGGGYGGGGSASVTTAAGYGADQSYASVTGWVDGNYIEGGYWSPVGSAAFSGAGGGGGSYVDTSRVYDSNITTGSNIGKPGMRVNGAATAVVCRNFTADKKTK</sequence>
<dbReference type="EMBL" id="PDEV01000001">
    <property type="protein sequence ID" value="PEN16683.1"/>
    <property type="molecule type" value="Genomic_DNA"/>
</dbReference>
<evidence type="ECO:0000313" key="3">
    <source>
        <dbReference type="Proteomes" id="UP000219947"/>
    </source>
</evidence>
<dbReference type="Proteomes" id="UP000219947">
    <property type="component" value="Unassembled WGS sequence"/>
</dbReference>
<accession>A0A2A8D7A7</accession>
<keyword evidence="3" id="KW-1185">Reference proteome</keyword>
<proteinExistence type="predicted"/>